<dbReference type="PANTHER" id="PTHR37692">
    <property type="entry name" value="HYPOTHETICAL MEMBRANE SPANNING PROTEIN"/>
    <property type="match status" value="1"/>
</dbReference>
<dbReference type="InterPro" id="IPR007352">
    <property type="entry name" value="DUF420"/>
</dbReference>
<keyword evidence="1" id="KW-0472">Membrane</keyword>
<evidence type="ECO:0000313" key="3">
    <source>
        <dbReference type="Proteomes" id="UP001185092"/>
    </source>
</evidence>
<dbReference type="Pfam" id="PF04238">
    <property type="entry name" value="DUF420"/>
    <property type="match status" value="1"/>
</dbReference>
<keyword evidence="1" id="KW-0812">Transmembrane</keyword>
<comment type="caution">
    <text evidence="2">The sequence shown here is derived from an EMBL/GenBank/DDBJ whole genome shotgun (WGS) entry which is preliminary data.</text>
</comment>
<dbReference type="Proteomes" id="UP001185092">
    <property type="component" value="Unassembled WGS sequence"/>
</dbReference>
<accession>A0AAE4BRS7</accession>
<feature type="transmembrane region" description="Helical" evidence="1">
    <location>
        <begin position="166"/>
        <end position="188"/>
    </location>
</feature>
<dbReference type="PANTHER" id="PTHR37692:SF1">
    <property type="entry name" value="DUF420 DOMAIN-CONTAINING PROTEIN"/>
    <property type="match status" value="1"/>
</dbReference>
<organism evidence="2 3">
    <name type="scientific">Aureibacter tunicatorum</name>
    <dbReference type="NCBI Taxonomy" id="866807"/>
    <lineage>
        <taxon>Bacteria</taxon>
        <taxon>Pseudomonadati</taxon>
        <taxon>Bacteroidota</taxon>
        <taxon>Cytophagia</taxon>
        <taxon>Cytophagales</taxon>
        <taxon>Persicobacteraceae</taxon>
        <taxon>Aureibacter</taxon>
    </lineage>
</organism>
<evidence type="ECO:0000256" key="1">
    <source>
        <dbReference type="SAM" id="Phobius"/>
    </source>
</evidence>
<keyword evidence="1" id="KW-1133">Transmembrane helix</keyword>
<dbReference type="AlphaFoldDB" id="A0AAE4BRS7"/>
<gene>
    <name evidence="2" type="ORF">HNQ88_002028</name>
</gene>
<keyword evidence="3" id="KW-1185">Reference proteome</keyword>
<name>A0AAE4BRS7_9BACT</name>
<feature type="transmembrane region" description="Helical" evidence="1">
    <location>
        <begin position="128"/>
        <end position="154"/>
    </location>
</feature>
<feature type="transmembrane region" description="Helical" evidence="1">
    <location>
        <begin position="44"/>
        <end position="68"/>
    </location>
</feature>
<dbReference type="RefSeq" id="WP_309938500.1">
    <property type="nucleotide sequence ID" value="NZ_AP025305.1"/>
</dbReference>
<protein>
    <submittedName>
        <fullName evidence="2">Membrane protein</fullName>
    </submittedName>
</protein>
<proteinExistence type="predicted"/>
<evidence type="ECO:0000313" key="2">
    <source>
        <dbReference type="EMBL" id="MDR6238991.1"/>
    </source>
</evidence>
<feature type="transmembrane region" description="Helical" evidence="1">
    <location>
        <begin position="80"/>
        <end position="97"/>
    </location>
</feature>
<feature type="transmembrane region" description="Helical" evidence="1">
    <location>
        <begin position="12"/>
        <end position="32"/>
    </location>
</feature>
<reference evidence="2" key="1">
    <citation type="submission" date="2023-07" db="EMBL/GenBank/DDBJ databases">
        <title>Genomic Encyclopedia of Type Strains, Phase IV (KMG-IV): sequencing the most valuable type-strain genomes for metagenomic binning, comparative biology and taxonomic classification.</title>
        <authorList>
            <person name="Goeker M."/>
        </authorList>
    </citation>
    <scope>NUCLEOTIDE SEQUENCE</scope>
    <source>
        <strain evidence="2">DSM 26174</strain>
    </source>
</reference>
<sequence>MSSIELSNKQSFWAIGIISALVPVLVAVLLFVPAKLNIASDWVHILPSFHALVNGTTAVILVLALYFVKQGNFEAHKKSMLVAFVLGGMFLISYVVYHSSVESTKFGDINGDRIVDSAELAQIGAMRYVYLGVLLSHICFAAIVLPLVLMSYYFGLKGLNEKHKKLVRFAYPIWLYVSVTGVVVYMMLKPYYQF</sequence>
<dbReference type="EMBL" id="JAVDQD010000002">
    <property type="protein sequence ID" value="MDR6238991.1"/>
    <property type="molecule type" value="Genomic_DNA"/>
</dbReference>